<keyword evidence="5 13" id="KW-0418">Kinase</keyword>
<comment type="catalytic activity">
    <reaction evidence="8">
        <text>L-seryl-[protein] + ATP = O-phospho-L-seryl-[protein] + ADP + H(+)</text>
        <dbReference type="Rhea" id="RHEA:17989"/>
        <dbReference type="Rhea" id="RHEA-COMP:9863"/>
        <dbReference type="Rhea" id="RHEA-COMP:11604"/>
        <dbReference type="ChEBI" id="CHEBI:15378"/>
        <dbReference type="ChEBI" id="CHEBI:29999"/>
        <dbReference type="ChEBI" id="CHEBI:30616"/>
        <dbReference type="ChEBI" id="CHEBI:83421"/>
        <dbReference type="ChEBI" id="CHEBI:456216"/>
        <dbReference type="EC" id="2.7.11.1"/>
    </reaction>
</comment>
<dbReference type="PROSITE" id="PS00107">
    <property type="entry name" value="PROTEIN_KINASE_ATP"/>
    <property type="match status" value="1"/>
</dbReference>
<dbReference type="InterPro" id="IPR011990">
    <property type="entry name" value="TPR-like_helical_dom_sf"/>
</dbReference>
<dbReference type="Gene3D" id="1.25.40.10">
    <property type="entry name" value="Tetratricopeptide repeat domain"/>
    <property type="match status" value="1"/>
</dbReference>
<protein>
    <recommendedName>
        <fullName evidence="1">non-specific serine/threonine protein kinase</fullName>
        <ecNumber evidence="1">2.7.11.1</ecNumber>
    </recommendedName>
</protein>
<dbReference type="CDD" id="cd14014">
    <property type="entry name" value="STKc_PknB_like"/>
    <property type="match status" value="1"/>
</dbReference>
<dbReference type="FunFam" id="3.30.200.20:FF:000035">
    <property type="entry name" value="Serine/threonine protein kinase Stk1"/>
    <property type="match status" value="1"/>
</dbReference>
<dbReference type="AlphaFoldDB" id="A0A8J6NGI7"/>
<comment type="catalytic activity">
    <reaction evidence="7">
        <text>L-threonyl-[protein] + ATP = O-phospho-L-threonyl-[protein] + ADP + H(+)</text>
        <dbReference type="Rhea" id="RHEA:46608"/>
        <dbReference type="Rhea" id="RHEA-COMP:11060"/>
        <dbReference type="Rhea" id="RHEA-COMP:11605"/>
        <dbReference type="ChEBI" id="CHEBI:15378"/>
        <dbReference type="ChEBI" id="CHEBI:30013"/>
        <dbReference type="ChEBI" id="CHEBI:30616"/>
        <dbReference type="ChEBI" id="CHEBI:61977"/>
        <dbReference type="ChEBI" id="CHEBI:456216"/>
        <dbReference type="EC" id="2.7.11.1"/>
    </reaction>
</comment>
<keyword evidence="11" id="KW-0812">Transmembrane</keyword>
<dbReference type="EMBL" id="JACNJN010000095">
    <property type="protein sequence ID" value="MBC8335213.1"/>
    <property type="molecule type" value="Genomic_DNA"/>
</dbReference>
<feature type="transmembrane region" description="Helical" evidence="11">
    <location>
        <begin position="340"/>
        <end position="361"/>
    </location>
</feature>
<evidence type="ECO:0000259" key="12">
    <source>
        <dbReference type="PROSITE" id="PS50011"/>
    </source>
</evidence>
<evidence type="ECO:0000256" key="6">
    <source>
        <dbReference type="ARBA" id="ARBA00022840"/>
    </source>
</evidence>
<keyword evidence="3" id="KW-0808">Transferase</keyword>
<dbReference type="PANTHER" id="PTHR43289:SF6">
    <property type="entry name" value="SERINE_THREONINE-PROTEIN KINASE NEKL-3"/>
    <property type="match status" value="1"/>
</dbReference>
<dbReference type="EC" id="2.7.11.1" evidence="1"/>
<evidence type="ECO:0000256" key="9">
    <source>
        <dbReference type="PROSITE-ProRule" id="PRU10141"/>
    </source>
</evidence>
<evidence type="ECO:0000256" key="2">
    <source>
        <dbReference type="ARBA" id="ARBA00022527"/>
    </source>
</evidence>
<evidence type="ECO:0000256" key="4">
    <source>
        <dbReference type="ARBA" id="ARBA00022741"/>
    </source>
</evidence>
<keyword evidence="6 9" id="KW-0067">ATP-binding</keyword>
<dbReference type="Pfam" id="PF00069">
    <property type="entry name" value="Pkinase"/>
    <property type="match status" value="1"/>
</dbReference>
<reference evidence="13 14" key="1">
    <citation type="submission" date="2020-08" db="EMBL/GenBank/DDBJ databases">
        <title>Bridging the membrane lipid divide: bacteria of the FCB group superphylum have the potential to synthesize archaeal ether lipids.</title>
        <authorList>
            <person name="Villanueva L."/>
            <person name="Von Meijenfeldt F.A.B."/>
            <person name="Westbye A.B."/>
            <person name="Yadav S."/>
            <person name="Hopmans E.C."/>
            <person name="Dutilh B.E."/>
            <person name="Sinninghe Damste J.S."/>
        </authorList>
    </citation>
    <scope>NUCLEOTIDE SEQUENCE [LARGE SCALE GENOMIC DNA]</scope>
    <source>
        <strain evidence="13">NIOZ-UU36</strain>
    </source>
</reference>
<sequence>MSFNIGENVGPYRVMEKLGRGGMATVYKAYHASLDRYVALKVLHPAFLEDPNFLARFQREARLVAKLEHPNIVPIYDFADHEQQPYLVMKYVEGETLKAHLSRGRLSVDQIWDVVNAVGAGLGYAHKQGILHRDIKPSNVIVAKDGQTFLADFGLARIAQSGESTLSSDMIMGTPQYISPEQAMGTKELDDGTDIYSFAVMLYEMVVGQVPFSSDTPFSIIHDHIYSPLPLPRTINPNVPDEVERVLLKALSKERTDRHQNIPALVAAFKQAWEDSDVDMAEVTMTAPIRKPETTAPVPIPAAPSVSPTAATVAQAEADETLQPLKTETQDKPKKKKRKIWGFFAAGLLLIFACVFILSTLGQDNLAASLEDEPGIIEPAPAPPLVDEAPQDQRPIDEEKNPEVAAAREFVAENPDDPYAHLELALIILENSPGQNPAAFQHLQEAAELAENNIDFFIDAGFNLMDREVWIGSTAMFMQAIKLGENGPDIIDLFHESAYKAASHPEMPKYIPFKEIGEIDEPMMLITEARHTFYHGAPNEANNILNEIRRMKPNFPEANLLTGEIQVRDKDIIKARRTFENILANLETPEWIRVEAERALRELP</sequence>
<dbReference type="Proteomes" id="UP000614469">
    <property type="component" value="Unassembled WGS sequence"/>
</dbReference>
<evidence type="ECO:0000256" key="10">
    <source>
        <dbReference type="SAM" id="MobiDB-lite"/>
    </source>
</evidence>
<dbReference type="GO" id="GO:0004674">
    <property type="term" value="F:protein serine/threonine kinase activity"/>
    <property type="evidence" value="ECO:0007669"/>
    <property type="project" value="UniProtKB-KW"/>
</dbReference>
<dbReference type="SUPFAM" id="SSF56112">
    <property type="entry name" value="Protein kinase-like (PK-like)"/>
    <property type="match status" value="1"/>
</dbReference>
<dbReference type="Gene3D" id="3.30.200.20">
    <property type="entry name" value="Phosphorylase Kinase, domain 1"/>
    <property type="match status" value="1"/>
</dbReference>
<comment type="caution">
    <text evidence="13">The sequence shown here is derived from an EMBL/GenBank/DDBJ whole genome shotgun (WGS) entry which is preliminary data.</text>
</comment>
<evidence type="ECO:0000256" key="11">
    <source>
        <dbReference type="SAM" id="Phobius"/>
    </source>
</evidence>
<organism evidence="13 14">
    <name type="scientific">Candidatus Desulfolinea nitratireducens</name>
    <dbReference type="NCBI Taxonomy" id="2841698"/>
    <lineage>
        <taxon>Bacteria</taxon>
        <taxon>Bacillati</taxon>
        <taxon>Chloroflexota</taxon>
        <taxon>Anaerolineae</taxon>
        <taxon>Anaerolineales</taxon>
        <taxon>Anaerolineales incertae sedis</taxon>
        <taxon>Candidatus Desulfolinea</taxon>
    </lineage>
</organism>
<dbReference type="InterPro" id="IPR000719">
    <property type="entry name" value="Prot_kinase_dom"/>
</dbReference>
<keyword evidence="11" id="KW-0472">Membrane</keyword>
<evidence type="ECO:0000313" key="14">
    <source>
        <dbReference type="Proteomes" id="UP000614469"/>
    </source>
</evidence>
<evidence type="ECO:0000256" key="8">
    <source>
        <dbReference type="ARBA" id="ARBA00048679"/>
    </source>
</evidence>
<feature type="region of interest" description="Disordered" evidence="10">
    <location>
        <begin position="374"/>
        <end position="394"/>
    </location>
</feature>
<dbReference type="InterPro" id="IPR011009">
    <property type="entry name" value="Kinase-like_dom_sf"/>
</dbReference>
<evidence type="ECO:0000313" key="13">
    <source>
        <dbReference type="EMBL" id="MBC8335213.1"/>
    </source>
</evidence>
<keyword evidence="4 9" id="KW-0547">Nucleotide-binding</keyword>
<keyword evidence="2" id="KW-0723">Serine/threonine-protein kinase</keyword>
<dbReference type="SMART" id="SM00220">
    <property type="entry name" value="S_TKc"/>
    <property type="match status" value="1"/>
</dbReference>
<evidence type="ECO:0000256" key="5">
    <source>
        <dbReference type="ARBA" id="ARBA00022777"/>
    </source>
</evidence>
<dbReference type="PROSITE" id="PS00108">
    <property type="entry name" value="PROTEIN_KINASE_ST"/>
    <property type="match status" value="1"/>
</dbReference>
<dbReference type="InterPro" id="IPR017441">
    <property type="entry name" value="Protein_kinase_ATP_BS"/>
</dbReference>
<dbReference type="SUPFAM" id="SSF48452">
    <property type="entry name" value="TPR-like"/>
    <property type="match status" value="1"/>
</dbReference>
<dbReference type="InterPro" id="IPR008271">
    <property type="entry name" value="Ser/Thr_kinase_AS"/>
</dbReference>
<name>A0A8J6NGI7_9CHLR</name>
<dbReference type="PROSITE" id="PS50011">
    <property type="entry name" value="PROTEIN_KINASE_DOM"/>
    <property type="match status" value="1"/>
</dbReference>
<evidence type="ECO:0000256" key="3">
    <source>
        <dbReference type="ARBA" id="ARBA00022679"/>
    </source>
</evidence>
<accession>A0A8J6NGI7</accession>
<dbReference type="GO" id="GO:0005524">
    <property type="term" value="F:ATP binding"/>
    <property type="evidence" value="ECO:0007669"/>
    <property type="project" value="UniProtKB-UniRule"/>
</dbReference>
<proteinExistence type="predicted"/>
<evidence type="ECO:0000256" key="7">
    <source>
        <dbReference type="ARBA" id="ARBA00047899"/>
    </source>
</evidence>
<dbReference type="PANTHER" id="PTHR43289">
    <property type="entry name" value="MITOGEN-ACTIVATED PROTEIN KINASE KINASE KINASE 20-RELATED"/>
    <property type="match status" value="1"/>
</dbReference>
<feature type="domain" description="Protein kinase" evidence="12">
    <location>
        <begin position="12"/>
        <end position="274"/>
    </location>
</feature>
<feature type="binding site" evidence="9">
    <location>
        <position position="41"/>
    </location>
    <ligand>
        <name>ATP</name>
        <dbReference type="ChEBI" id="CHEBI:30616"/>
    </ligand>
</feature>
<keyword evidence="11" id="KW-1133">Transmembrane helix</keyword>
<dbReference type="Gene3D" id="1.10.510.10">
    <property type="entry name" value="Transferase(Phosphotransferase) domain 1"/>
    <property type="match status" value="1"/>
</dbReference>
<evidence type="ECO:0000256" key="1">
    <source>
        <dbReference type="ARBA" id="ARBA00012513"/>
    </source>
</evidence>
<gene>
    <name evidence="13" type="ORF">H8E29_08115</name>
</gene>